<dbReference type="PRINTS" id="PR00038">
    <property type="entry name" value="HTHLUXR"/>
</dbReference>
<keyword evidence="6" id="KW-0597">Phosphoprotein</keyword>
<dbReference type="SMART" id="SM00421">
    <property type="entry name" value="HTH_LUXR"/>
    <property type="match status" value="1"/>
</dbReference>
<reference evidence="9 10" key="1">
    <citation type="submission" date="2016-10" db="EMBL/GenBank/DDBJ databases">
        <title>Draft genome sequences of four alkaliphilic bacteria belonging to the Anaerobacillus genus.</title>
        <authorList>
            <person name="Bassil N.M."/>
            <person name="Lloyd J.R."/>
        </authorList>
    </citation>
    <scope>NUCLEOTIDE SEQUENCE [LARGE SCALE GENOMIC DNA]</scope>
    <source>
        <strain evidence="9 10">DSM 15340</strain>
    </source>
</reference>
<dbReference type="PANTHER" id="PTHR45566">
    <property type="entry name" value="HTH-TYPE TRANSCRIPTIONAL REGULATOR YHJB-RELATED"/>
    <property type="match status" value="1"/>
</dbReference>
<dbReference type="EMBL" id="MLQQ01000017">
    <property type="protein sequence ID" value="OIJ13376.1"/>
    <property type="molecule type" value="Genomic_DNA"/>
</dbReference>
<keyword evidence="10" id="KW-1185">Reference proteome</keyword>
<evidence type="ECO:0000256" key="1">
    <source>
        <dbReference type="ARBA" id="ARBA00004496"/>
    </source>
</evidence>
<dbReference type="PROSITE" id="PS00622">
    <property type="entry name" value="HTH_LUXR_1"/>
    <property type="match status" value="1"/>
</dbReference>
<feature type="domain" description="Response regulatory" evidence="8">
    <location>
        <begin position="2"/>
        <end position="115"/>
    </location>
</feature>
<dbReference type="GO" id="GO:0006355">
    <property type="term" value="P:regulation of DNA-templated transcription"/>
    <property type="evidence" value="ECO:0007669"/>
    <property type="project" value="InterPro"/>
</dbReference>
<dbReference type="InterPro" id="IPR036388">
    <property type="entry name" value="WH-like_DNA-bd_sf"/>
</dbReference>
<dbReference type="RefSeq" id="WP_071313031.1">
    <property type="nucleotide sequence ID" value="NZ_MLQQ01000017.1"/>
</dbReference>
<evidence type="ECO:0008006" key="11">
    <source>
        <dbReference type="Google" id="ProtNLM"/>
    </source>
</evidence>
<protein>
    <recommendedName>
        <fullName evidence="11">HTH luxR-type domain-containing protein</fullName>
    </recommendedName>
</protein>
<proteinExistence type="predicted"/>
<evidence type="ECO:0000313" key="9">
    <source>
        <dbReference type="EMBL" id="OIJ13376.1"/>
    </source>
</evidence>
<accession>A0A1S2LLW7</accession>
<dbReference type="SUPFAM" id="SSF46894">
    <property type="entry name" value="C-terminal effector domain of the bipartite response regulators"/>
    <property type="match status" value="1"/>
</dbReference>
<keyword evidence="4" id="KW-0238">DNA-binding</keyword>
<dbReference type="CDD" id="cd06170">
    <property type="entry name" value="LuxR_C_like"/>
    <property type="match status" value="1"/>
</dbReference>
<evidence type="ECO:0000256" key="3">
    <source>
        <dbReference type="ARBA" id="ARBA00023015"/>
    </source>
</evidence>
<evidence type="ECO:0000256" key="5">
    <source>
        <dbReference type="ARBA" id="ARBA00023163"/>
    </source>
</evidence>
<gene>
    <name evidence="9" type="ORF">BKP35_09070</name>
</gene>
<organism evidence="9 10">
    <name type="scientific">Anaerobacillus arseniciselenatis</name>
    <dbReference type="NCBI Taxonomy" id="85682"/>
    <lineage>
        <taxon>Bacteria</taxon>
        <taxon>Bacillati</taxon>
        <taxon>Bacillota</taxon>
        <taxon>Bacilli</taxon>
        <taxon>Bacillales</taxon>
        <taxon>Bacillaceae</taxon>
        <taxon>Anaerobacillus</taxon>
    </lineage>
</organism>
<dbReference type="Gene3D" id="1.10.10.10">
    <property type="entry name" value="Winged helix-like DNA-binding domain superfamily/Winged helix DNA-binding domain"/>
    <property type="match status" value="1"/>
</dbReference>
<evidence type="ECO:0000259" key="8">
    <source>
        <dbReference type="PROSITE" id="PS50110"/>
    </source>
</evidence>
<dbReference type="GO" id="GO:0000160">
    <property type="term" value="P:phosphorelay signal transduction system"/>
    <property type="evidence" value="ECO:0007669"/>
    <property type="project" value="UniProtKB-KW"/>
</dbReference>
<dbReference type="PANTHER" id="PTHR45566:SF2">
    <property type="entry name" value="NARL SUBFAMILY"/>
    <property type="match status" value="1"/>
</dbReference>
<dbReference type="PROSITE" id="PS50110">
    <property type="entry name" value="RESPONSE_REGULATORY"/>
    <property type="match status" value="1"/>
</dbReference>
<sequence length="210" mass="24334">MKIILIKESSLLRDGMKNVLQERFIDYKVEVYGSHDCITLFQQTINNGLVIIDADTQTDILSTIDRFTNKNVKIIIWTSSLDKGDLIEYFKLNLDGYFYNGMEKEELLTAIVSVINGERYVHHSLSPILLEDYVKINKKIPIKPKGILSKREWEVLELLTKGYKNEEIAEVLFISEKTVKNHVSNVLQKMDVPDRTNAVLTALRKKWLFI</sequence>
<comment type="caution">
    <text evidence="9">The sequence shown here is derived from an EMBL/GenBank/DDBJ whole genome shotgun (WGS) entry which is preliminary data.</text>
</comment>
<evidence type="ECO:0000313" key="10">
    <source>
        <dbReference type="Proteomes" id="UP000180098"/>
    </source>
</evidence>
<dbReference type="AlphaFoldDB" id="A0A1S2LLW7"/>
<evidence type="ECO:0000256" key="6">
    <source>
        <dbReference type="PROSITE-ProRule" id="PRU00169"/>
    </source>
</evidence>
<keyword evidence="5" id="KW-0804">Transcription</keyword>
<dbReference type="Pfam" id="PF00196">
    <property type="entry name" value="GerE"/>
    <property type="match status" value="1"/>
</dbReference>
<name>A0A1S2LLW7_9BACI</name>
<feature type="domain" description="HTH luxR-type" evidence="7">
    <location>
        <begin position="141"/>
        <end position="206"/>
    </location>
</feature>
<comment type="subcellular location">
    <subcellularLocation>
        <location evidence="1">Cytoplasm</location>
    </subcellularLocation>
</comment>
<dbReference type="InterPro" id="IPR001789">
    <property type="entry name" value="Sig_transdc_resp-reg_receiver"/>
</dbReference>
<dbReference type="PROSITE" id="PS50043">
    <property type="entry name" value="HTH_LUXR_2"/>
    <property type="match status" value="1"/>
</dbReference>
<dbReference type="InterPro" id="IPR011006">
    <property type="entry name" value="CheY-like_superfamily"/>
</dbReference>
<evidence type="ECO:0000259" key="7">
    <source>
        <dbReference type="PROSITE" id="PS50043"/>
    </source>
</evidence>
<dbReference type="InterPro" id="IPR000792">
    <property type="entry name" value="Tscrpt_reg_LuxR_C"/>
</dbReference>
<feature type="modified residue" description="4-aspartylphosphate" evidence="6">
    <location>
        <position position="53"/>
    </location>
</feature>
<dbReference type="SUPFAM" id="SSF52172">
    <property type="entry name" value="CheY-like"/>
    <property type="match status" value="1"/>
</dbReference>
<dbReference type="Proteomes" id="UP000180098">
    <property type="component" value="Unassembled WGS sequence"/>
</dbReference>
<dbReference type="Gene3D" id="3.40.50.2300">
    <property type="match status" value="1"/>
</dbReference>
<dbReference type="GO" id="GO:0003677">
    <property type="term" value="F:DNA binding"/>
    <property type="evidence" value="ECO:0007669"/>
    <property type="project" value="UniProtKB-KW"/>
</dbReference>
<keyword evidence="2" id="KW-0902">Two-component regulatory system</keyword>
<dbReference type="InterPro" id="IPR016032">
    <property type="entry name" value="Sig_transdc_resp-reg_C-effctor"/>
</dbReference>
<keyword evidence="3" id="KW-0805">Transcription regulation</keyword>
<evidence type="ECO:0000256" key="2">
    <source>
        <dbReference type="ARBA" id="ARBA00023012"/>
    </source>
</evidence>
<dbReference type="GO" id="GO:0005737">
    <property type="term" value="C:cytoplasm"/>
    <property type="evidence" value="ECO:0007669"/>
    <property type="project" value="UniProtKB-SubCell"/>
</dbReference>
<dbReference type="InterPro" id="IPR051015">
    <property type="entry name" value="EvgA-like"/>
</dbReference>
<evidence type="ECO:0000256" key="4">
    <source>
        <dbReference type="ARBA" id="ARBA00023125"/>
    </source>
</evidence>